<evidence type="ECO:0000313" key="1">
    <source>
        <dbReference type="EMBL" id="RIH77553.1"/>
    </source>
</evidence>
<protein>
    <recommendedName>
        <fullName evidence="3">Lipoprotein</fullName>
    </recommendedName>
</protein>
<proteinExistence type="predicted"/>
<sequence length="172" mass="19075">MRKPLWILLFGLLTLALSSCILVVDPPVSNFRFDSNWRRTSDGAFVFCTNPDRETYMRYRFRAPDSSVIARIQEQYVGFASQPPRNVLTIDRPISDLRRDGNDLVFVGKLTFGEGGVPQSLPGGVSQQSIVVNPITPPTSNNGRTTVTVTVTTISGRQYSGSYAYDTYANCP</sequence>
<dbReference type="AlphaFoldDB" id="A0A399E1Z2"/>
<evidence type="ECO:0008006" key="3">
    <source>
        <dbReference type="Google" id="ProtNLM"/>
    </source>
</evidence>
<evidence type="ECO:0000313" key="2">
    <source>
        <dbReference type="Proteomes" id="UP000266089"/>
    </source>
</evidence>
<dbReference type="OrthoDB" id="26108at2"/>
<accession>A0A399E1Z2</accession>
<dbReference type="PROSITE" id="PS51257">
    <property type="entry name" value="PROKAR_LIPOPROTEIN"/>
    <property type="match status" value="1"/>
</dbReference>
<gene>
    <name evidence="1" type="ORF">Mcate_01287</name>
</gene>
<comment type="caution">
    <text evidence="1">The sequence shown here is derived from an EMBL/GenBank/DDBJ whole genome shotgun (WGS) entry which is preliminary data.</text>
</comment>
<reference evidence="1 2" key="1">
    <citation type="submission" date="2018-08" db="EMBL/GenBank/DDBJ databases">
        <title>Meiothermus cateniformans JCM 15151 genome sequencing project.</title>
        <authorList>
            <person name="Da Costa M.S."/>
            <person name="Albuquerque L."/>
            <person name="Raposo P."/>
            <person name="Froufe H.J.C."/>
            <person name="Barroso C.S."/>
            <person name="Egas C."/>
        </authorList>
    </citation>
    <scope>NUCLEOTIDE SEQUENCE [LARGE SCALE GENOMIC DNA]</scope>
    <source>
        <strain evidence="1 2">JCM 15151</strain>
    </source>
</reference>
<dbReference type="Proteomes" id="UP000266089">
    <property type="component" value="Unassembled WGS sequence"/>
</dbReference>
<organism evidence="1 2">
    <name type="scientific">Meiothermus taiwanensis</name>
    <dbReference type="NCBI Taxonomy" id="172827"/>
    <lineage>
        <taxon>Bacteria</taxon>
        <taxon>Thermotogati</taxon>
        <taxon>Deinococcota</taxon>
        <taxon>Deinococci</taxon>
        <taxon>Thermales</taxon>
        <taxon>Thermaceae</taxon>
        <taxon>Meiothermus</taxon>
    </lineage>
</organism>
<dbReference type="EMBL" id="QWKX01000025">
    <property type="protein sequence ID" value="RIH77553.1"/>
    <property type="molecule type" value="Genomic_DNA"/>
</dbReference>
<dbReference type="RefSeq" id="WP_119361622.1">
    <property type="nucleotide sequence ID" value="NZ_JBHSXZ010000005.1"/>
</dbReference>
<name>A0A399E1Z2_9DEIN</name>